<keyword evidence="3" id="KW-0326">Glycosidase</keyword>
<dbReference type="PANTHER" id="PTHR42732">
    <property type="entry name" value="BETA-GALACTOSIDASE"/>
    <property type="match status" value="1"/>
</dbReference>
<dbReference type="EMBL" id="LGSZ01000065">
    <property type="protein sequence ID" value="KPH76724.1"/>
    <property type="molecule type" value="Genomic_DNA"/>
</dbReference>
<dbReference type="SUPFAM" id="SSF49785">
    <property type="entry name" value="Galactose-binding domain-like"/>
    <property type="match status" value="1"/>
</dbReference>
<dbReference type="InterPro" id="IPR008979">
    <property type="entry name" value="Galactose-bd-like_sf"/>
</dbReference>
<dbReference type="InterPro" id="IPR006104">
    <property type="entry name" value="Glyco_hydro_2_N"/>
</dbReference>
<accession>A0A0N1F0S2</accession>
<dbReference type="InterPro" id="IPR006103">
    <property type="entry name" value="Glyco_hydro_2_cat"/>
</dbReference>
<evidence type="ECO:0000259" key="5">
    <source>
        <dbReference type="Pfam" id="PF02837"/>
    </source>
</evidence>
<keyword evidence="2" id="KW-0378">Hydrolase</keyword>
<evidence type="ECO:0000256" key="3">
    <source>
        <dbReference type="ARBA" id="ARBA00023295"/>
    </source>
</evidence>
<sequence>MPAGGWSEPALQPGHDPFQHLHDESYAAPFAVDRVGWRDMLSVAGRTLESLDGDWNFVLDLHDEGLRQRWYEDEPGPIAGWRVPRDYDDGDWQRTAVPSCWNVVRPEWTYFEGGAWYTRAFDFASGQPGERVFLRIGAANYEARVFLNGVFVGSHRGGSTPFFIELGPHLRQGQNRLQIHVDNRRRPERVPMNHTDWFNYGGIYREVGLLRLPPVFIRDFGAALVPGSAGKRVAVDVTLSDAVDGVAEVEIAGLAPLDLPVTAGLGRIEIDLAPELWSPARPRLYDVGVRFREDELRDRVGFREIAVAGQRILLNGEDIFLRGICVHEDDQALGKVTSEADIRRRFADAKALNANFLRLSHYPHHEMAARIADEEGLLLWQEVPVYWAIDFASPDTFSDADNQLREMIRRDRNRASVIIWGVGNENADTDARLAFMSGLAASCREMDATRLVSAACLINREHFRIEDRLSDALDIIGLNEYFGWYEPSLDGLRRLFANSDLDKPLIITETGADAVAGHDGAPGELFGETHQSQLYDRQLDLVESAPYVRGFCPWVLYDFRTERRQTGLQRGYNLKGLIAADKTTRKKAFATLSARYAELAQRQGET</sequence>
<reference evidence="6 7" key="1">
    <citation type="submission" date="2015-07" db="EMBL/GenBank/DDBJ databases">
        <title>Whole genome sequencing of Bosea vaviloviae isolated from cave pool.</title>
        <authorList>
            <person name="Tan N.E.H."/>
            <person name="Lee Y.P."/>
            <person name="Gan H.M."/>
            <person name="Barton H."/>
            <person name="Savka M.A."/>
        </authorList>
    </citation>
    <scope>NUCLEOTIDE SEQUENCE [LARGE SCALE GENOMIC DNA]</scope>
    <source>
        <strain evidence="6 7">SD260</strain>
    </source>
</reference>
<dbReference type="PRINTS" id="PR00132">
    <property type="entry name" value="GLHYDRLASE2"/>
</dbReference>
<dbReference type="PANTHER" id="PTHR42732:SF1">
    <property type="entry name" value="BETA-MANNOSIDASE"/>
    <property type="match status" value="1"/>
</dbReference>
<dbReference type="GO" id="GO:0004553">
    <property type="term" value="F:hydrolase activity, hydrolyzing O-glycosyl compounds"/>
    <property type="evidence" value="ECO:0007669"/>
    <property type="project" value="InterPro"/>
</dbReference>
<keyword evidence="7" id="KW-1185">Reference proteome</keyword>
<dbReference type="SUPFAM" id="SSF49303">
    <property type="entry name" value="beta-Galactosidase/glucuronidase domain"/>
    <property type="match status" value="1"/>
</dbReference>
<evidence type="ECO:0000256" key="1">
    <source>
        <dbReference type="ARBA" id="ARBA00007401"/>
    </source>
</evidence>
<dbReference type="PATRIC" id="fig|1526658.3.peg.5000"/>
<dbReference type="AlphaFoldDB" id="A0A0N1F0S2"/>
<gene>
    <name evidence="6" type="ORF">AE618_23160</name>
</gene>
<dbReference type="InterPro" id="IPR013783">
    <property type="entry name" value="Ig-like_fold"/>
</dbReference>
<dbReference type="InterPro" id="IPR023232">
    <property type="entry name" value="Glyco_hydro_2_AS"/>
</dbReference>
<comment type="similarity">
    <text evidence="1">Belongs to the glycosyl hydrolase 2 family.</text>
</comment>
<dbReference type="Pfam" id="PF02836">
    <property type="entry name" value="Glyco_hydro_2_C"/>
    <property type="match status" value="1"/>
</dbReference>
<evidence type="ECO:0000313" key="6">
    <source>
        <dbReference type="EMBL" id="KPH76724.1"/>
    </source>
</evidence>
<dbReference type="InterPro" id="IPR051913">
    <property type="entry name" value="GH2_Domain-Containing"/>
</dbReference>
<dbReference type="Gene3D" id="2.60.120.260">
    <property type="entry name" value="Galactose-binding domain-like"/>
    <property type="match status" value="1"/>
</dbReference>
<dbReference type="Gene3D" id="2.60.40.10">
    <property type="entry name" value="Immunoglobulins"/>
    <property type="match status" value="1"/>
</dbReference>
<proteinExistence type="inferred from homology"/>
<comment type="caution">
    <text evidence="6">The sequence shown here is derived from an EMBL/GenBank/DDBJ whole genome shotgun (WGS) entry which is preliminary data.</text>
</comment>
<dbReference type="InterPro" id="IPR036156">
    <property type="entry name" value="Beta-gal/glucu_dom_sf"/>
</dbReference>
<name>A0A0N1F0S2_9HYPH</name>
<feature type="domain" description="Glycosyl hydrolases family 2 sugar binding" evidence="5">
    <location>
        <begin position="48"/>
        <end position="213"/>
    </location>
</feature>
<dbReference type="InterPro" id="IPR006101">
    <property type="entry name" value="Glyco_hydro_2"/>
</dbReference>
<dbReference type="Gene3D" id="3.20.20.80">
    <property type="entry name" value="Glycosidases"/>
    <property type="match status" value="1"/>
</dbReference>
<dbReference type="PROSITE" id="PS00608">
    <property type="entry name" value="GLYCOSYL_HYDROL_F2_2"/>
    <property type="match status" value="1"/>
</dbReference>
<dbReference type="SUPFAM" id="SSF51445">
    <property type="entry name" value="(Trans)glycosidases"/>
    <property type="match status" value="1"/>
</dbReference>
<dbReference type="Proteomes" id="UP000037822">
    <property type="component" value="Unassembled WGS sequence"/>
</dbReference>
<organism evidence="6 7">
    <name type="scientific">Bosea vaviloviae</name>
    <dbReference type="NCBI Taxonomy" id="1526658"/>
    <lineage>
        <taxon>Bacteria</taxon>
        <taxon>Pseudomonadati</taxon>
        <taxon>Pseudomonadota</taxon>
        <taxon>Alphaproteobacteria</taxon>
        <taxon>Hyphomicrobiales</taxon>
        <taxon>Boseaceae</taxon>
        <taxon>Bosea</taxon>
    </lineage>
</organism>
<dbReference type="InterPro" id="IPR017853">
    <property type="entry name" value="GH"/>
</dbReference>
<dbReference type="GO" id="GO:0005975">
    <property type="term" value="P:carbohydrate metabolic process"/>
    <property type="evidence" value="ECO:0007669"/>
    <property type="project" value="InterPro"/>
</dbReference>
<evidence type="ECO:0008006" key="8">
    <source>
        <dbReference type="Google" id="ProtNLM"/>
    </source>
</evidence>
<dbReference type="Pfam" id="PF02837">
    <property type="entry name" value="Glyco_hydro_2_N"/>
    <property type="match status" value="1"/>
</dbReference>
<feature type="domain" description="Glycoside hydrolase family 2 catalytic" evidence="4">
    <location>
        <begin position="305"/>
        <end position="596"/>
    </location>
</feature>
<evidence type="ECO:0000313" key="7">
    <source>
        <dbReference type="Proteomes" id="UP000037822"/>
    </source>
</evidence>
<evidence type="ECO:0000256" key="2">
    <source>
        <dbReference type="ARBA" id="ARBA00022801"/>
    </source>
</evidence>
<protein>
    <recommendedName>
        <fullName evidence="8">Glycosyl hydrolase family 2</fullName>
    </recommendedName>
</protein>
<evidence type="ECO:0000259" key="4">
    <source>
        <dbReference type="Pfam" id="PF02836"/>
    </source>
</evidence>